<sequence>MSAPIGKAPKAKSEIPTAKARKGKARAVVDTSTQVANSEVHCVFRLRKEKPPEAAGEAAKETGGAPVKVKEAAREPVPYPDSEEEGPERTGPKQKKRKSLSGKAFLDEKRKIKARKREMQGAYKAEPMDEKKYVHVKVSCDPMGILNALLEENFAGAESIDVAPRMQCAWLVYGSKDAAEAQIQKEEVMIAGEPVKVCQGKKAAEEVFVSFAGRKLLGAFLNQHLPGVKDVVEATDNALRARFTSKEAAKAAVKQGVIKAIQNCTLCAVGTGMAL</sequence>
<dbReference type="AlphaFoldDB" id="A0A7S1HUR6"/>
<protein>
    <submittedName>
        <fullName evidence="2">Uncharacterized protein</fullName>
    </submittedName>
</protein>
<feature type="compositionally biased region" description="Low complexity" evidence="1">
    <location>
        <begin position="53"/>
        <end position="66"/>
    </location>
</feature>
<organism evidence="2">
    <name type="scientific">Eutreptiella gymnastica</name>
    <dbReference type="NCBI Taxonomy" id="73025"/>
    <lineage>
        <taxon>Eukaryota</taxon>
        <taxon>Discoba</taxon>
        <taxon>Euglenozoa</taxon>
        <taxon>Euglenida</taxon>
        <taxon>Spirocuta</taxon>
        <taxon>Euglenophyceae</taxon>
        <taxon>Eutreptiales</taxon>
        <taxon>Eutreptiaceae</taxon>
        <taxon>Eutreptiella</taxon>
    </lineage>
</organism>
<proteinExistence type="predicted"/>
<feature type="region of interest" description="Disordered" evidence="1">
    <location>
        <begin position="46"/>
        <end position="104"/>
    </location>
</feature>
<reference evidence="2" key="1">
    <citation type="submission" date="2021-01" db="EMBL/GenBank/DDBJ databases">
        <authorList>
            <person name="Corre E."/>
            <person name="Pelletier E."/>
            <person name="Niang G."/>
            <person name="Scheremetjew M."/>
            <person name="Finn R."/>
            <person name="Kale V."/>
            <person name="Holt S."/>
            <person name="Cochrane G."/>
            <person name="Meng A."/>
            <person name="Brown T."/>
            <person name="Cohen L."/>
        </authorList>
    </citation>
    <scope>NUCLEOTIDE SEQUENCE</scope>
    <source>
        <strain evidence="2">NIES-381</strain>
    </source>
</reference>
<evidence type="ECO:0000313" key="2">
    <source>
        <dbReference type="EMBL" id="CAD8991882.1"/>
    </source>
</evidence>
<dbReference type="EMBL" id="HBGA01008073">
    <property type="protein sequence ID" value="CAD8991882.1"/>
    <property type="molecule type" value="Transcribed_RNA"/>
</dbReference>
<gene>
    <name evidence="2" type="ORF">EGYM00392_LOCUS2927</name>
</gene>
<name>A0A7S1HUR6_9EUGL</name>
<accession>A0A7S1HUR6</accession>
<feature type="region of interest" description="Disordered" evidence="1">
    <location>
        <begin position="1"/>
        <end position="30"/>
    </location>
</feature>
<evidence type="ECO:0000256" key="1">
    <source>
        <dbReference type="SAM" id="MobiDB-lite"/>
    </source>
</evidence>